<dbReference type="EMBL" id="MLAK01001123">
    <property type="protein sequence ID" value="OHS97333.1"/>
    <property type="molecule type" value="Genomic_DNA"/>
</dbReference>
<feature type="transmembrane region" description="Helical" evidence="1">
    <location>
        <begin position="339"/>
        <end position="362"/>
    </location>
</feature>
<organism evidence="2 3">
    <name type="scientific">Tritrichomonas foetus</name>
    <dbReference type="NCBI Taxonomy" id="1144522"/>
    <lineage>
        <taxon>Eukaryota</taxon>
        <taxon>Metamonada</taxon>
        <taxon>Parabasalia</taxon>
        <taxon>Tritrichomonadida</taxon>
        <taxon>Tritrichomonadidae</taxon>
        <taxon>Tritrichomonas</taxon>
    </lineage>
</organism>
<dbReference type="GeneID" id="94845563"/>
<evidence type="ECO:0008006" key="4">
    <source>
        <dbReference type="Google" id="ProtNLM"/>
    </source>
</evidence>
<keyword evidence="1" id="KW-0812">Transmembrane</keyword>
<keyword evidence="3" id="KW-1185">Reference proteome</keyword>
<evidence type="ECO:0000313" key="2">
    <source>
        <dbReference type="EMBL" id="OHS97333.1"/>
    </source>
</evidence>
<feature type="transmembrane region" description="Helical" evidence="1">
    <location>
        <begin position="220"/>
        <end position="240"/>
    </location>
</feature>
<feature type="transmembrane region" description="Helical" evidence="1">
    <location>
        <begin position="152"/>
        <end position="175"/>
    </location>
</feature>
<proteinExistence type="predicted"/>
<protein>
    <recommendedName>
        <fullName evidence="4">Intimal thickness related receptor IRP domain-containing protein</fullName>
    </recommendedName>
</protein>
<sequence length="468" mass="53564">MFLSVFHFLCYLQTRVIEKNLTVSLFSTYGITYGGTFFVNITQCDSKQIFVGLSVEEQVKNLWDSKFDYRNVCKTNNHNKRNHMISDVQSNLNFSIYNVTINTSEKNIINAIINYTGVVTPIFIMCDTNYTFLNTTVIFKNPRSYIDSRNQMLLITTPLHGILYFVTIVCLIVVILSKGAIFIKFHLYLIATLLLLAINVFSEFWLYINEMKAPDSQNAYFINYATKHCAIALLFTLLTLASGGWQIHTVRFGVLSFVISMIAGFSFAGSEIVTRYLLRVEPDLISYGAKIISLFLLAKASVVELRMCEQYLQSYALIIDAVGIDSKTTPLRRRLLMQYIMLCTLVVYFIFQIAILHVPIYVVSAPKWIVNVINHGINNLLMIVLTINYMPWKISKGDWFATFDDEDRLIDCAMEDFNPEAYPACNKPKTWNSGEPLPLPPLIAADEYRIQSYDINDKEMPLINNPSM</sequence>
<feature type="transmembrane region" description="Helical" evidence="1">
    <location>
        <begin position="187"/>
        <end position="208"/>
    </location>
</feature>
<dbReference type="RefSeq" id="XP_068350470.1">
    <property type="nucleotide sequence ID" value="XM_068510859.1"/>
</dbReference>
<evidence type="ECO:0000313" key="3">
    <source>
        <dbReference type="Proteomes" id="UP000179807"/>
    </source>
</evidence>
<name>A0A1J4JII0_9EUKA</name>
<dbReference type="AlphaFoldDB" id="A0A1J4JII0"/>
<keyword evidence="1" id="KW-1133">Transmembrane helix</keyword>
<dbReference type="VEuPathDB" id="TrichDB:TRFO_36487"/>
<dbReference type="Proteomes" id="UP000179807">
    <property type="component" value="Unassembled WGS sequence"/>
</dbReference>
<feature type="transmembrane region" description="Helical" evidence="1">
    <location>
        <begin position="368"/>
        <end position="390"/>
    </location>
</feature>
<accession>A0A1J4JII0</accession>
<evidence type="ECO:0000256" key="1">
    <source>
        <dbReference type="SAM" id="Phobius"/>
    </source>
</evidence>
<gene>
    <name evidence="2" type="ORF">TRFO_36487</name>
</gene>
<feature type="transmembrane region" description="Helical" evidence="1">
    <location>
        <begin position="252"/>
        <end position="278"/>
    </location>
</feature>
<comment type="caution">
    <text evidence="2">The sequence shown here is derived from an EMBL/GenBank/DDBJ whole genome shotgun (WGS) entry which is preliminary data.</text>
</comment>
<keyword evidence="1" id="KW-0472">Membrane</keyword>
<reference evidence="2" key="1">
    <citation type="submission" date="2016-10" db="EMBL/GenBank/DDBJ databases">
        <authorList>
            <person name="Benchimol M."/>
            <person name="Almeida L.G."/>
            <person name="Vasconcelos A.T."/>
            <person name="Perreira-Neves A."/>
            <person name="Rosa I.A."/>
            <person name="Tasca T."/>
            <person name="Bogo M.R."/>
            <person name="de Souza W."/>
        </authorList>
    </citation>
    <scope>NUCLEOTIDE SEQUENCE [LARGE SCALE GENOMIC DNA]</scope>
    <source>
        <strain evidence="2">K</strain>
    </source>
</reference>